<dbReference type="Proteomes" id="UP000050827">
    <property type="component" value="Unassembled WGS sequence"/>
</dbReference>
<name>A0A0Q0XGT7_9FLAO</name>
<evidence type="ECO:0000256" key="1">
    <source>
        <dbReference type="SAM" id="Phobius"/>
    </source>
</evidence>
<dbReference type="STRING" id="346185.AAY42_10720"/>
<reference evidence="2 3" key="1">
    <citation type="submission" date="2015-04" db="EMBL/GenBank/DDBJ databases">
        <title>Complete genome of flavobacterium.</title>
        <authorList>
            <person name="Kwon Y.M."/>
            <person name="Kim S.-J."/>
        </authorList>
    </citation>
    <scope>NUCLEOTIDE SEQUENCE [LARGE SCALE GENOMIC DNA]</scope>
    <source>
        <strain evidence="2 3">DK169</strain>
    </source>
</reference>
<keyword evidence="1" id="KW-0812">Transmembrane</keyword>
<dbReference type="EMBL" id="LCTZ01000002">
    <property type="protein sequence ID" value="KQC30296.1"/>
    <property type="molecule type" value="Genomic_DNA"/>
</dbReference>
<keyword evidence="3" id="KW-1185">Reference proteome</keyword>
<dbReference type="AlphaFoldDB" id="A0A0Q0XGT7"/>
<proteinExistence type="predicted"/>
<feature type="transmembrane region" description="Helical" evidence="1">
    <location>
        <begin position="41"/>
        <end position="60"/>
    </location>
</feature>
<feature type="transmembrane region" description="Helical" evidence="1">
    <location>
        <begin position="90"/>
        <end position="108"/>
    </location>
</feature>
<feature type="transmembrane region" description="Helical" evidence="1">
    <location>
        <begin position="67"/>
        <end position="84"/>
    </location>
</feature>
<sequence>MLTMTMAFFFLGFFLLTLTSKRNKSNNPKFFKDTIEEKGTILKIIGSVLIIGAFVLLGIFEGFGTGMFLGVIFLMTIASLVVLLNPLKLIGYKGMLLVFICLWILELTL</sequence>
<protein>
    <submittedName>
        <fullName evidence="2">Uncharacterized protein</fullName>
    </submittedName>
</protein>
<accession>A0A0Q0XGT7</accession>
<gene>
    <name evidence="2" type="ORF">AAY42_10720</name>
</gene>
<keyword evidence="1" id="KW-1133">Transmembrane helix</keyword>
<evidence type="ECO:0000313" key="3">
    <source>
        <dbReference type="Proteomes" id="UP000050827"/>
    </source>
</evidence>
<keyword evidence="1" id="KW-0472">Membrane</keyword>
<comment type="caution">
    <text evidence="2">The sequence shown here is derived from an EMBL/GenBank/DDBJ whole genome shotgun (WGS) entry which is preliminary data.</text>
</comment>
<evidence type="ECO:0000313" key="2">
    <source>
        <dbReference type="EMBL" id="KQC30296.1"/>
    </source>
</evidence>
<organism evidence="2 3">
    <name type="scientific">Flagellimonas eckloniae</name>
    <dbReference type="NCBI Taxonomy" id="346185"/>
    <lineage>
        <taxon>Bacteria</taxon>
        <taxon>Pseudomonadati</taxon>
        <taxon>Bacteroidota</taxon>
        <taxon>Flavobacteriia</taxon>
        <taxon>Flavobacteriales</taxon>
        <taxon>Flavobacteriaceae</taxon>
        <taxon>Flagellimonas</taxon>
    </lineage>
</organism>